<reference evidence="2 3" key="1">
    <citation type="submission" date="2024-04" db="EMBL/GenBank/DDBJ databases">
        <authorList>
            <person name="Fracassetti M."/>
        </authorList>
    </citation>
    <scope>NUCLEOTIDE SEQUENCE [LARGE SCALE GENOMIC DNA]</scope>
</reference>
<dbReference type="Proteomes" id="UP001497516">
    <property type="component" value="Chromosome 9"/>
</dbReference>
<accession>A0AAV2GSA2</accession>
<dbReference type="EMBL" id="OZ034822">
    <property type="protein sequence ID" value="CAL1413217.1"/>
    <property type="molecule type" value="Genomic_DNA"/>
</dbReference>
<organism evidence="2 3">
    <name type="scientific">Linum trigynum</name>
    <dbReference type="NCBI Taxonomy" id="586398"/>
    <lineage>
        <taxon>Eukaryota</taxon>
        <taxon>Viridiplantae</taxon>
        <taxon>Streptophyta</taxon>
        <taxon>Embryophyta</taxon>
        <taxon>Tracheophyta</taxon>
        <taxon>Spermatophyta</taxon>
        <taxon>Magnoliopsida</taxon>
        <taxon>eudicotyledons</taxon>
        <taxon>Gunneridae</taxon>
        <taxon>Pentapetalae</taxon>
        <taxon>rosids</taxon>
        <taxon>fabids</taxon>
        <taxon>Malpighiales</taxon>
        <taxon>Linaceae</taxon>
        <taxon>Linum</taxon>
    </lineage>
</organism>
<name>A0AAV2GSA2_9ROSI</name>
<evidence type="ECO:0000313" key="3">
    <source>
        <dbReference type="Proteomes" id="UP001497516"/>
    </source>
</evidence>
<evidence type="ECO:0000256" key="1">
    <source>
        <dbReference type="SAM" id="MobiDB-lite"/>
    </source>
</evidence>
<feature type="region of interest" description="Disordered" evidence="1">
    <location>
        <begin position="1"/>
        <end position="64"/>
    </location>
</feature>
<sequence>MDKDDPARKDVNQEQEGNTGNAGGAMSREQQGRPRRHPKGFAISRSPKTKWTASLQRRNKGKEKVETWLSGMPVKKVVRNEATEGRAVGARGPEGEEDNSPIYEEKLVRPATPQPHRRRLLLEEETEDEVGPLFTSLQCTGQAGEGGNGADGREKTIPKLKAANVGSTRQQTSRRLVKASIARQSPNAEVADKTPKKMVEKKKQRTPRQGSKMMGIEKGNWVEVPVKEVVAVISSPTLDAPIQKRSPGVVSIETNPEGDGNRFEIRSRGQRPTSGHVQQVVRAFEARLSFGEPLSLTR</sequence>
<proteinExistence type="predicted"/>
<gene>
    <name evidence="2" type="ORF">LTRI10_LOCUS52467</name>
</gene>
<protein>
    <submittedName>
        <fullName evidence="2">Uncharacterized protein</fullName>
    </submittedName>
</protein>
<feature type="compositionally biased region" description="Basic and acidic residues" evidence="1">
    <location>
        <begin position="1"/>
        <end position="12"/>
    </location>
</feature>
<feature type="compositionally biased region" description="Polar residues" evidence="1">
    <location>
        <begin position="165"/>
        <end position="174"/>
    </location>
</feature>
<feature type="region of interest" description="Disordered" evidence="1">
    <location>
        <begin position="249"/>
        <end position="276"/>
    </location>
</feature>
<dbReference type="AlphaFoldDB" id="A0AAV2GSA2"/>
<feature type="region of interest" description="Disordered" evidence="1">
    <location>
        <begin position="80"/>
        <end position="211"/>
    </location>
</feature>
<keyword evidence="3" id="KW-1185">Reference proteome</keyword>
<evidence type="ECO:0000313" key="2">
    <source>
        <dbReference type="EMBL" id="CAL1413217.1"/>
    </source>
</evidence>